<gene>
    <name evidence="3" type="ORF">F53441_3540</name>
</gene>
<feature type="compositionally biased region" description="Polar residues" evidence="1">
    <location>
        <begin position="1"/>
        <end position="18"/>
    </location>
</feature>
<feature type="region of interest" description="Disordered" evidence="1">
    <location>
        <begin position="1"/>
        <end position="25"/>
    </location>
</feature>
<reference evidence="3" key="1">
    <citation type="submission" date="2020-01" db="EMBL/GenBank/DDBJ databases">
        <title>Identification and distribution of gene clusters putatively required for synthesis of sphingolipid metabolism inhibitors in phylogenetically diverse species of the filamentous fungus Fusarium.</title>
        <authorList>
            <person name="Kim H.-S."/>
            <person name="Busman M."/>
            <person name="Brown D.W."/>
            <person name="Divon H."/>
            <person name="Uhlig S."/>
            <person name="Proctor R.H."/>
        </authorList>
    </citation>
    <scope>NUCLEOTIDE SEQUENCE</scope>
    <source>
        <strain evidence="3">NRRL 53441</strain>
    </source>
</reference>
<sequence length="397" mass="45911">MASLNDNMSNPSSPQAQEPSRIPTLPNEIILKTLQETTQKDKCQRDRDGKFGEGKIEELPLEHKCIYHKPVADGEIEFKLPDDESWELALRKNRLIHQLHVYDRPLNPDLVASFRPLWDRYKSGNLTQQAFSSKVRRIILLVGPILDDIPFNLGFYRRANQVAHMKRLTLHDKLLECQRRKHIMIRSSPWAGSSIRALNAGGLDQLISQIAPEASGQEQTIIHFELVMSKLRDHKDLLHVDWSLMTCLESLCLDLSAPLGWNRNQELEDMCMLMERHLKLKTLVVLGLPLDMDYHNVVDPPIYGENADELWLEILETKGYIHRAITQHGQLDIIRSPTYIFWLKECLQPGGKLHLLFLQEPRGHRANAPQDHSREILAWVLFLISFYGFIWVLHSRA</sequence>
<organism evidence="3 4">
    <name type="scientific">Fusarium austroafricanum</name>
    <dbReference type="NCBI Taxonomy" id="2364996"/>
    <lineage>
        <taxon>Eukaryota</taxon>
        <taxon>Fungi</taxon>
        <taxon>Dikarya</taxon>
        <taxon>Ascomycota</taxon>
        <taxon>Pezizomycotina</taxon>
        <taxon>Sordariomycetes</taxon>
        <taxon>Hypocreomycetidae</taxon>
        <taxon>Hypocreales</taxon>
        <taxon>Nectriaceae</taxon>
        <taxon>Fusarium</taxon>
        <taxon>Fusarium concolor species complex</taxon>
    </lineage>
</organism>
<dbReference type="OrthoDB" id="5081728at2759"/>
<evidence type="ECO:0000256" key="1">
    <source>
        <dbReference type="SAM" id="MobiDB-lite"/>
    </source>
</evidence>
<name>A0A8H4NWL0_9HYPO</name>
<keyword evidence="2" id="KW-1133">Transmembrane helix</keyword>
<keyword evidence="2" id="KW-0472">Membrane</keyword>
<evidence type="ECO:0000313" key="4">
    <source>
        <dbReference type="Proteomes" id="UP000605986"/>
    </source>
</evidence>
<dbReference type="AlphaFoldDB" id="A0A8H4NWL0"/>
<proteinExistence type="predicted"/>
<evidence type="ECO:0000313" key="3">
    <source>
        <dbReference type="EMBL" id="KAF4453854.1"/>
    </source>
</evidence>
<keyword evidence="4" id="KW-1185">Reference proteome</keyword>
<keyword evidence="2" id="KW-0812">Transmembrane</keyword>
<comment type="caution">
    <text evidence="3">The sequence shown here is derived from an EMBL/GenBank/DDBJ whole genome shotgun (WGS) entry which is preliminary data.</text>
</comment>
<feature type="transmembrane region" description="Helical" evidence="2">
    <location>
        <begin position="376"/>
        <end position="393"/>
    </location>
</feature>
<evidence type="ECO:0000256" key="2">
    <source>
        <dbReference type="SAM" id="Phobius"/>
    </source>
</evidence>
<accession>A0A8H4NWL0</accession>
<protein>
    <submittedName>
        <fullName evidence="3">Uncharacterized protein</fullName>
    </submittedName>
</protein>
<dbReference type="Proteomes" id="UP000605986">
    <property type="component" value="Unassembled WGS sequence"/>
</dbReference>
<dbReference type="EMBL" id="JAADJG010000140">
    <property type="protein sequence ID" value="KAF4453854.1"/>
    <property type="molecule type" value="Genomic_DNA"/>
</dbReference>